<evidence type="ECO:0000259" key="1">
    <source>
        <dbReference type="Pfam" id="PF05050"/>
    </source>
</evidence>
<dbReference type="Gene3D" id="3.40.50.150">
    <property type="entry name" value="Vaccinia Virus protein VP39"/>
    <property type="match status" value="1"/>
</dbReference>
<sequence length="219" mass="24744">MLILAAYIPTLTHRELRGFVKVREGDIFLDCGACLGDTALWAYSKGAKTVYSFEPSPANYKYLQLNFKQNHIAEDLAILSAVGKEKGTLPFLLENQQLHAGACRCISEEWAQEIEGSTNADLKKALTRVDCIKLDDFCKERNVTPTFIKMDIEGAELDALQGAAATIKQHKPRLAICLYHNVAHMWEIPAYVKSLVPEYKLYCKKNHPMWEFVLYATVD</sequence>
<name>A0A948THK4_9GAMM</name>
<dbReference type="Pfam" id="PF05050">
    <property type="entry name" value="Methyltransf_21"/>
    <property type="match status" value="1"/>
</dbReference>
<dbReference type="SUPFAM" id="SSF53335">
    <property type="entry name" value="S-adenosyl-L-methionine-dependent methyltransferases"/>
    <property type="match status" value="1"/>
</dbReference>
<gene>
    <name evidence="2" type="ORF">H9847_09285</name>
</gene>
<dbReference type="InterPro" id="IPR006342">
    <property type="entry name" value="FkbM_mtfrase"/>
</dbReference>
<proteinExistence type="predicted"/>
<dbReference type="PANTHER" id="PTHR34203:SF15">
    <property type="entry name" value="SLL1173 PROTEIN"/>
    <property type="match status" value="1"/>
</dbReference>
<comment type="caution">
    <text evidence="2">The sequence shown here is derived from an EMBL/GenBank/DDBJ whole genome shotgun (WGS) entry which is preliminary data.</text>
</comment>
<accession>A0A948THK4</accession>
<dbReference type="InterPro" id="IPR052514">
    <property type="entry name" value="SAM-dependent_MTase"/>
</dbReference>
<dbReference type="InterPro" id="IPR029063">
    <property type="entry name" value="SAM-dependent_MTases_sf"/>
</dbReference>
<dbReference type="GO" id="GO:0032259">
    <property type="term" value="P:methylation"/>
    <property type="evidence" value="ECO:0007669"/>
    <property type="project" value="UniProtKB-KW"/>
</dbReference>
<keyword evidence="2" id="KW-0808">Transferase</keyword>
<protein>
    <submittedName>
        <fullName evidence="2">FkbM family methyltransferase</fullName>
    </submittedName>
</protein>
<evidence type="ECO:0000313" key="2">
    <source>
        <dbReference type="EMBL" id="MBU3845034.1"/>
    </source>
</evidence>
<keyword evidence="2" id="KW-0489">Methyltransferase</keyword>
<dbReference type="Proteomes" id="UP000733611">
    <property type="component" value="Unassembled WGS sequence"/>
</dbReference>
<dbReference type="NCBIfam" id="TIGR01444">
    <property type="entry name" value="fkbM_fam"/>
    <property type="match status" value="1"/>
</dbReference>
<dbReference type="AlphaFoldDB" id="A0A948THK4"/>
<dbReference type="GO" id="GO:0008168">
    <property type="term" value="F:methyltransferase activity"/>
    <property type="evidence" value="ECO:0007669"/>
    <property type="project" value="UniProtKB-KW"/>
</dbReference>
<dbReference type="EMBL" id="JAHLFE010000188">
    <property type="protein sequence ID" value="MBU3845034.1"/>
    <property type="molecule type" value="Genomic_DNA"/>
</dbReference>
<dbReference type="PANTHER" id="PTHR34203">
    <property type="entry name" value="METHYLTRANSFERASE, FKBM FAMILY PROTEIN"/>
    <property type="match status" value="1"/>
</dbReference>
<reference evidence="2" key="2">
    <citation type="submission" date="2021-04" db="EMBL/GenBank/DDBJ databases">
        <authorList>
            <person name="Gilroy R."/>
        </authorList>
    </citation>
    <scope>NUCLEOTIDE SEQUENCE</scope>
    <source>
        <strain evidence="2">378</strain>
    </source>
</reference>
<evidence type="ECO:0000313" key="3">
    <source>
        <dbReference type="Proteomes" id="UP000733611"/>
    </source>
</evidence>
<feature type="domain" description="Methyltransferase FkbM" evidence="1">
    <location>
        <begin position="30"/>
        <end position="178"/>
    </location>
</feature>
<reference evidence="2" key="1">
    <citation type="journal article" date="2021" name="PeerJ">
        <title>Extensive microbial diversity within the chicken gut microbiome revealed by metagenomics and culture.</title>
        <authorList>
            <person name="Gilroy R."/>
            <person name="Ravi A."/>
            <person name="Getino M."/>
            <person name="Pursley I."/>
            <person name="Horton D.L."/>
            <person name="Alikhan N.F."/>
            <person name="Baker D."/>
            <person name="Gharbi K."/>
            <person name="Hall N."/>
            <person name="Watson M."/>
            <person name="Adriaenssens E.M."/>
            <person name="Foster-Nyarko E."/>
            <person name="Jarju S."/>
            <person name="Secka A."/>
            <person name="Antonio M."/>
            <person name="Oren A."/>
            <person name="Chaudhuri R.R."/>
            <person name="La Ragione R."/>
            <person name="Hildebrand F."/>
            <person name="Pallen M.J."/>
        </authorList>
    </citation>
    <scope>NUCLEOTIDE SEQUENCE</scope>
    <source>
        <strain evidence="2">378</strain>
    </source>
</reference>
<organism evidence="2 3">
    <name type="scientific">Candidatus Anaerobiospirillum pullicola</name>
    <dbReference type="NCBI Taxonomy" id="2838451"/>
    <lineage>
        <taxon>Bacteria</taxon>
        <taxon>Pseudomonadati</taxon>
        <taxon>Pseudomonadota</taxon>
        <taxon>Gammaproteobacteria</taxon>
        <taxon>Aeromonadales</taxon>
        <taxon>Succinivibrionaceae</taxon>
        <taxon>Anaerobiospirillum</taxon>
    </lineage>
</organism>